<dbReference type="InterPro" id="IPR036196">
    <property type="entry name" value="Ptyr_pPase_sf"/>
</dbReference>
<sequence>MKIAFISTHNAIRSIMAESVARKMSKLALLSPEIYSAGVEPAKEVPEEVLKLLQEKGYPIENLYAKSLKDIPYDKIDILITLSPEARDNCPYSVSHMRREHWVVEEVKLIRREELLKTLEQIEDLVKTLFKIN</sequence>
<feature type="domain" description="Phosphotyrosine protein phosphatase I" evidence="2">
    <location>
        <begin position="1"/>
        <end position="132"/>
    </location>
</feature>
<dbReference type="Pfam" id="PF01451">
    <property type="entry name" value="LMWPc"/>
    <property type="match status" value="1"/>
</dbReference>
<dbReference type="Gene3D" id="3.40.50.2300">
    <property type="match status" value="1"/>
</dbReference>
<comment type="caution">
    <text evidence="3">The sequence shown here is derived from an EMBL/GenBank/DDBJ whole genome shotgun (WGS) entry which is preliminary data.</text>
</comment>
<accession>A0A7C2Z2U9</accession>
<reference evidence="3" key="1">
    <citation type="journal article" date="2020" name="mSystems">
        <title>Genome- and Community-Level Interaction Insights into Carbon Utilization and Element Cycling Functions of Hydrothermarchaeota in Hydrothermal Sediment.</title>
        <authorList>
            <person name="Zhou Z."/>
            <person name="Liu Y."/>
            <person name="Xu W."/>
            <person name="Pan J."/>
            <person name="Luo Z.H."/>
            <person name="Li M."/>
        </authorList>
    </citation>
    <scope>NUCLEOTIDE SEQUENCE [LARGE SCALE GENOMIC DNA]</scope>
    <source>
        <strain evidence="3">SpSt-132</strain>
    </source>
</reference>
<evidence type="ECO:0000259" key="2">
    <source>
        <dbReference type="SMART" id="SM00226"/>
    </source>
</evidence>
<dbReference type="PANTHER" id="PTHR43428:SF1">
    <property type="entry name" value="ARSENATE REDUCTASE"/>
    <property type="match status" value="1"/>
</dbReference>
<protein>
    <submittedName>
        <fullName evidence="3">Low molecular weight phosphatase family protein</fullName>
    </submittedName>
</protein>
<dbReference type="SMART" id="SM00226">
    <property type="entry name" value="LMWPc"/>
    <property type="match status" value="1"/>
</dbReference>
<organism evidence="3">
    <name type="scientific">Hydrogenobacter sp</name>
    <dbReference type="NCBI Taxonomy" id="2152829"/>
    <lineage>
        <taxon>Bacteria</taxon>
        <taxon>Pseudomonadati</taxon>
        <taxon>Aquificota</taxon>
        <taxon>Aquificia</taxon>
        <taxon>Aquificales</taxon>
        <taxon>Aquificaceae</taxon>
        <taxon>Hydrogenobacter</taxon>
    </lineage>
</organism>
<name>A0A7C2Z2U9_9AQUI</name>
<dbReference type="InterPro" id="IPR023485">
    <property type="entry name" value="Ptyr_pPase"/>
</dbReference>
<evidence type="ECO:0000256" key="1">
    <source>
        <dbReference type="ARBA" id="ARBA00022849"/>
    </source>
</evidence>
<dbReference type="PANTHER" id="PTHR43428">
    <property type="entry name" value="ARSENATE REDUCTASE"/>
    <property type="match status" value="1"/>
</dbReference>
<keyword evidence="1" id="KW-0059">Arsenical resistance</keyword>
<dbReference type="AlphaFoldDB" id="A0A7C2Z2U9"/>
<dbReference type="GO" id="GO:0046685">
    <property type="term" value="P:response to arsenic-containing substance"/>
    <property type="evidence" value="ECO:0007669"/>
    <property type="project" value="UniProtKB-KW"/>
</dbReference>
<proteinExistence type="predicted"/>
<gene>
    <name evidence="3" type="ORF">ENO47_02875</name>
</gene>
<dbReference type="SUPFAM" id="SSF52788">
    <property type="entry name" value="Phosphotyrosine protein phosphatases I"/>
    <property type="match status" value="1"/>
</dbReference>
<evidence type="ECO:0000313" key="3">
    <source>
        <dbReference type="EMBL" id="HEW45603.1"/>
    </source>
</evidence>
<dbReference type="EMBL" id="DSFP01000030">
    <property type="protein sequence ID" value="HEW45603.1"/>
    <property type="molecule type" value="Genomic_DNA"/>
</dbReference>